<organism evidence="1 2">
    <name type="scientific">Candidatus Opimibacter skivensis</name>
    <dbReference type="NCBI Taxonomy" id="2982028"/>
    <lineage>
        <taxon>Bacteria</taxon>
        <taxon>Pseudomonadati</taxon>
        <taxon>Bacteroidota</taxon>
        <taxon>Saprospiria</taxon>
        <taxon>Saprospirales</taxon>
        <taxon>Saprospiraceae</taxon>
        <taxon>Candidatus Opimibacter</taxon>
    </lineage>
</organism>
<dbReference type="AlphaFoldDB" id="A0A9D7XSN9"/>
<comment type="caution">
    <text evidence="1">The sequence shown here is derived from an EMBL/GenBank/DDBJ whole genome shotgun (WGS) entry which is preliminary data.</text>
</comment>
<dbReference type="InterPro" id="IPR037293">
    <property type="entry name" value="Gal_Oxidase_central_sf"/>
</dbReference>
<sequence length="389" mass="44840">MYIFVKKFKWNFNSLLILFALSNCFTITLFGQEHDMQHMKGMATAQEIRKMRLTSIKPDSQAIGKWESVIPEIGGGAIGKSLGMQTVHTIMLPSGKLLLCSGSSWRNKGPLEYYPTFPDPTVGTGCFRKDEDPFNNIRISDYYQLVNNAAIYDPDSNTFFRIPAPYPSDDPDNPDHFEPNDFFCIGHMPLPDGNPFFAGGTQYYFPFRTGARTSYIFDWRKELTISWKKIDWRIDTATAGKLWMSAGLMKRGRWYPTFVPLLDGRFAIFSGFVGFQKGYPEMYQFEINHFVEFFDPNRFDRNHPENAWRSIDVKDIKGSPFATKLEFPKRLVIFVMKCPIFQSLALMHQLPVLCHHAIARLVPVALRIINTMHSNCIRITTCLHLIKYT</sequence>
<reference evidence="1 2" key="1">
    <citation type="submission" date="2020-10" db="EMBL/GenBank/DDBJ databases">
        <title>Connecting structure to function with the recovery of over 1000 high-quality activated sludge metagenome-assembled genomes encoding full-length rRNA genes using long-read sequencing.</title>
        <authorList>
            <person name="Singleton C.M."/>
            <person name="Petriglieri F."/>
            <person name="Kristensen J.M."/>
            <person name="Kirkegaard R.H."/>
            <person name="Michaelsen T.Y."/>
            <person name="Andersen M.H."/>
            <person name="Karst S.M."/>
            <person name="Dueholm M.S."/>
            <person name="Nielsen P.H."/>
            <person name="Albertsen M."/>
        </authorList>
    </citation>
    <scope>NUCLEOTIDE SEQUENCE [LARGE SCALE GENOMIC DNA]</scope>
    <source>
        <strain evidence="1">Ribe_18-Q3-R11-54_MAXAC.273</strain>
    </source>
</reference>
<dbReference type="EMBL" id="JADKGY010000033">
    <property type="protein sequence ID" value="MBK9985211.1"/>
    <property type="molecule type" value="Genomic_DNA"/>
</dbReference>
<gene>
    <name evidence="1" type="ORF">IPP15_23145</name>
</gene>
<name>A0A9D7XSN9_9BACT</name>
<proteinExistence type="predicted"/>
<dbReference type="Gene3D" id="2.130.10.80">
    <property type="entry name" value="Galactose oxidase/kelch, beta-propeller"/>
    <property type="match status" value="1"/>
</dbReference>
<protein>
    <submittedName>
        <fullName evidence="1">Uncharacterized protein</fullName>
    </submittedName>
</protein>
<evidence type="ECO:0000313" key="2">
    <source>
        <dbReference type="Proteomes" id="UP000808337"/>
    </source>
</evidence>
<dbReference type="SUPFAM" id="SSF50965">
    <property type="entry name" value="Galactose oxidase, central domain"/>
    <property type="match status" value="1"/>
</dbReference>
<accession>A0A9D7XSN9</accession>
<dbReference type="Proteomes" id="UP000808337">
    <property type="component" value="Unassembled WGS sequence"/>
</dbReference>
<evidence type="ECO:0000313" key="1">
    <source>
        <dbReference type="EMBL" id="MBK9985211.1"/>
    </source>
</evidence>
<dbReference type="InterPro" id="IPR011043">
    <property type="entry name" value="Gal_Oxase/kelch_b-propeller"/>
</dbReference>